<keyword evidence="3 7" id="KW-0812">Transmembrane</keyword>
<dbReference type="Gene3D" id="1.20.1250.20">
    <property type="entry name" value="MFS general substrate transporter like domains"/>
    <property type="match status" value="1"/>
</dbReference>
<keyword evidence="5 7" id="KW-0472">Membrane</keyword>
<proteinExistence type="predicted"/>
<dbReference type="VEuPathDB" id="FungiDB:SCHCODRAFT_02633216"/>
<feature type="region of interest" description="Disordered" evidence="6">
    <location>
        <begin position="401"/>
        <end position="424"/>
    </location>
</feature>
<dbReference type="InterPro" id="IPR011701">
    <property type="entry name" value="MFS"/>
</dbReference>
<keyword evidence="4 7" id="KW-1133">Transmembrane helix</keyword>
<dbReference type="InterPro" id="IPR020846">
    <property type="entry name" value="MFS_dom"/>
</dbReference>
<dbReference type="PANTHER" id="PTHR23511:SF5">
    <property type="entry name" value="MAJOR FACILITATOR-TYPE TRANSPORTER HXNZ-RELATED"/>
    <property type="match status" value="1"/>
</dbReference>
<dbReference type="SUPFAM" id="SSF103473">
    <property type="entry name" value="MFS general substrate transporter"/>
    <property type="match status" value="1"/>
</dbReference>
<sequence length="559" mass="60085">MSRAQMQDPEKLKAVDVKDQLADDVDELDTETGVDRAYELKCALVNRTLQEEIGFGRYQLELFALTGLGWMADNIWLQGIAVVLGQVQQELDPTRIEFATLALYVGLIIGASTWGVLADVIGRKLSFNITLFIAGVFGIAAGAAPNFTAFGALVACVGFGIGGNLPVDGALFLEHIPQSHQWTLTLLSAWWAIGQLVASVVAWGFIANYSCDPSIAQGECMKADNMGWRYTCYLLGSITFLMFVARFIIFDLQESSKYLIAKGRDEEALAVLQHLAKRNGRQISLTIEDFKSIKGGQVHVTTKDILRRTFSQMNLSHIKPLFAGRKLAINTSLTILLWGLIGLAYPLYNAFLPLYLAERVDADSSTYTTYRNYTIISVVGIPGSVLACLIVDWTRGGKDAVDEEEGSSVEGSEGEKTDAAPTKRKTKFSLGGRKLSMAISTLLTGIFLFLFTTSANEAAVLGFSCASGLTQNAMYGVLYAYTPEVFPAPHRGTGDAVCSAFNRITGILAPVIKIATTSSAGGAAAAKANGPIFVSASLFVVASIAMTLLPIETAGKAAL</sequence>
<keyword evidence="2" id="KW-0813">Transport</keyword>
<evidence type="ECO:0000256" key="3">
    <source>
        <dbReference type="ARBA" id="ARBA00022692"/>
    </source>
</evidence>
<feature type="transmembrane region" description="Helical" evidence="7">
    <location>
        <begin position="96"/>
        <end position="118"/>
    </location>
</feature>
<feature type="transmembrane region" description="Helical" evidence="7">
    <location>
        <begin position="532"/>
        <end position="551"/>
    </location>
</feature>
<feature type="domain" description="Major facilitator superfamily (MFS) profile" evidence="8">
    <location>
        <begin position="47"/>
        <end position="554"/>
    </location>
</feature>
<dbReference type="Pfam" id="PF07690">
    <property type="entry name" value="MFS_1"/>
    <property type="match status" value="1"/>
</dbReference>
<dbReference type="OMA" id="PTWIGVC"/>
<dbReference type="OrthoDB" id="3936150at2759"/>
<dbReference type="PROSITE" id="PS50850">
    <property type="entry name" value="MFS"/>
    <property type="match status" value="1"/>
</dbReference>
<comment type="subcellular location">
    <subcellularLocation>
        <location evidence="1">Membrane</location>
        <topology evidence="1">Multi-pass membrane protein</topology>
    </subcellularLocation>
</comment>
<dbReference type="PANTHER" id="PTHR23511">
    <property type="entry name" value="SYNAPTIC VESICLE GLYCOPROTEIN 2"/>
    <property type="match status" value="1"/>
</dbReference>
<dbReference type="eggNOG" id="KOG0253">
    <property type="taxonomic scope" value="Eukaryota"/>
</dbReference>
<dbReference type="KEGG" id="scm:SCHCO_02633216"/>
<evidence type="ECO:0000256" key="7">
    <source>
        <dbReference type="SAM" id="Phobius"/>
    </source>
</evidence>
<evidence type="ECO:0000256" key="6">
    <source>
        <dbReference type="SAM" id="MobiDB-lite"/>
    </source>
</evidence>
<feature type="transmembrane region" description="Helical" evidence="7">
    <location>
        <begin position="62"/>
        <end position="84"/>
    </location>
</feature>
<dbReference type="GO" id="GO:0016020">
    <property type="term" value="C:membrane"/>
    <property type="evidence" value="ECO:0007669"/>
    <property type="project" value="UniProtKB-SubCell"/>
</dbReference>
<protein>
    <recommendedName>
        <fullName evidence="8">Major facilitator superfamily (MFS) profile domain-containing protein</fullName>
    </recommendedName>
</protein>
<evidence type="ECO:0000259" key="8">
    <source>
        <dbReference type="PROSITE" id="PS50850"/>
    </source>
</evidence>
<dbReference type="HOGENOM" id="CLU_001265_52_2_1"/>
<dbReference type="Proteomes" id="UP000007431">
    <property type="component" value="Unassembled WGS sequence"/>
</dbReference>
<organism evidence="10">
    <name type="scientific">Schizophyllum commune (strain H4-8 / FGSC 9210)</name>
    <name type="common">Split gill fungus</name>
    <dbReference type="NCBI Taxonomy" id="578458"/>
    <lineage>
        <taxon>Eukaryota</taxon>
        <taxon>Fungi</taxon>
        <taxon>Dikarya</taxon>
        <taxon>Basidiomycota</taxon>
        <taxon>Agaricomycotina</taxon>
        <taxon>Agaricomycetes</taxon>
        <taxon>Agaricomycetidae</taxon>
        <taxon>Agaricales</taxon>
        <taxon>Schizophyllaceae</taxon>
        <taxon>Schizophyllum</taxon>
    </lineage>
</organism>
<reference evidence="9 10" key="1">
    <citation type="journal article" date="2010" name="Nat. Biotechnol.">
        <title>Genome sequence of the model mushroom Schizophyllum commune.</title>
        <authorList>
            <person name="Ohm R.A."/>
            <person name="de Jong J.F."/>
            <person name="Lugones L.G."/>
            <person name="Aerts A."/>
            <person name="Kothe E."/>
            <person name="Stajich J.E."/>
            <person name="de Vries R.P."/>
            <person name="Record E."/>
            <person name="Levasseur A."/>
            <person name="Baker S.E."/>
            <person name="Bartholomew K.A."/>
            <person name="Coutinho P.M."/>
            <person name="Erdmann S."/>
            <person name="Fowler T.J."/>
            <person name="Gathman A.C."/>
            <person name="Lombard V."/>
            <person name="Henrissat B."/>
            <person name="Knabe N."/>
            <person name="Kuees U."/>
            <person name="Lilly W.W."/>
            <person name="Lindquist E."/>
            <person name="Lucas S."/>
            <person name="Magnuson J.K."/>
            <person name="Piumi F."/>
            <person name="Raudaskoski M."/>
            <person name="Salamov A."/>
            <person name="Schmutz J."/>
            <person name="Schwarze F.W.M.R."/>
            <person name="vanKuyk P.A."/>
            <person name="Horton J.S."/>
            <person name="Grigoriev I.V."/>
            <person name="Woesten H.A.B."/>
        </authorList>
    </citation>
    <scope>NUCLEOTIDE SEQUENCE [LARGE SCALE GENOMIC DNA]</scope>
    <source>
        <strain evidence="10">H4-8 / FGSC 9210</strain>
    </source>
</reference>
<dbReference type="AlphaFoldDB" id="D8QAY3"/>
<evidence type="ECO:0000256" key="2">
    <source>
        <dbReference type="ARBA" id="ARBA00022448"/>
    </source>
</evidence>
<feature type="transmembrane region" description="Helical" evidence="7">
    <location>
        <begin position="435"/>
        <end position="453"/>
    </location>
</feature>
<dbReference type="CDD" id="cd17316">
    <property type="entry name" value="MFS_SV2_like"/>
    <property type="match status" value="1"/>
</dbReference>
<dbReference type="RefSeq" id="XP_003029167.1">
    <property type="nucleotide sequence ID" value="XM_003029121.1"/>
</dbReference>
<feature type="transmembrane region" description="Helical" evidence="7">
    <location>
        <begin position="125"/>
        <end position="144"/>
    </location>
</feature>
<feature type="transmembrane region" description="Helical" evidence="7">
    <location>
        <begin position="327"/>
        <end position="348"/>
    </location>
</feature>
<feature type="transmembrane region" description="Helical" evidence="7">
    <location>
        <begin position="185"/>
        <end position="207"/>
    </location>
</feature>
<gene>
    <name evidence="9" type="ORF">SCHCODRAFT_257863</name>
</gene>
<dbReference type="GeneID" id="9593917"/>
<feature type="transmembrane region" description="Helical" evidence="7">
    <location>
        <begin position="227"/>
        <end position="249"/>
    </location>
</feature>
<evidence type="ECO:0000313" key="10">
    <source>
        <dbReference type="Proteomes" id="UP000007431"/>
    </source>
</evidence>
<name>D8QAY3_SCHCM</name>
<evidence type="ECO:0000256" key="4">
    <source>
        <dbReference type="ARBA" id="ARBA00022989"/>
    </source>
</evidence>
<keyword evidence="10" id="KW-1185">Reference proteome</keyword>
<dbReference type="GO" id="GO:0022857">
    <property type="term" value="F:transmembrane transporter activity"/>
    <property type="evidence" value="ECO:0007669"/>
    <property type="project" value="InterPro"/>
</dbReference>
<feature type="transmembrane region" description="Helical" evidence="7">
    <location>
        <begin position="150"/>
        <end position="173"/>
    </location>
</feature>
<accession>D8QAY3</accession>
<evidence type="ECO:0000313" key="9">
    <source>
        <dbReference type="EMBL" id="EFI94264.1"/>
    </source>
</evidence>
<feature type="transmembrane region" description="Helical" evidence="7">
    <location>
        <begin position="373"/>
        <end position="391"/>
    </location>
</feature>
<dbReference type="InParanoid" id="D8QAY3"/>
<dbReference type="EMBL" id="GL377309">
    <property type="protein sequence ID" value="EFI94264.1"/>
    <property type="molecule type" value="Genomic_DNA"/>
</dbReference>
<evidence type="ECO:0000256" key="1">
    <source>
        <dbReference type="ARBA" id="ARBA00004141"/>
    </source>
</evidence>
<dbReference type="InterPro" id="IPR036259">
    <property type="entry name" value="MFS_trans_sf"/>
</dbReference>
<evidence type="ECO:0000256" key="5">
    <source>
        <dbReference type="ARBA" id="ARBA00023136"/>
    </source>
</evidence>